<name>A0A443S9Y2_9ACAR</name>
<comment type="caution">
    <text evidence="2">The sequence shown here is derived from an EMBL/GenBank/DDBJ whole genome shotgun (WGS) entry which is preliminary data.</text>
</comment>
<feature type="transmembrane region" description="Helical" evidence="1">
    <location>
        <begin position="253"/>
        <end position="273"/>
    </location>
</feature>
<keyword evidence="3" id="KW-1185">Reference proteome</keyword>
<organism evidence="2 3">
    <name type="scientific">Leptotrombidium deliense</name>
    <dbReference type="NCBI Taxonomy" id="299467"/>
    <lineage>
        <taxon>Eukaryota</taxon>
        <taxon>Metazoa</taxon>
        <taxon>Ecdysozoa</taxon>
        <taxon>Arthropoda</taxon>
        <taxon>Chelicerata</taxon>
        <taxon>Arachnida</taxon>
        <taxon>Acari</taxon>
        <taxon>Acariformes</taxon>
        <taxon>Trombidiformes</taxon>
        <taxon>Prostigmata</taxon>
        <taxon>Anystina</taxon>
        <taxon>Parasitengona</taxon>
        <taxon>Trombiculoidea</taxon>
        <taxon>Trombiculidae</taxon>
        <taxon>Leptotrombidium</taxon>
    </lineage>
</organism>
<keyword evidence="1" id="KW-0812">Transmembrane</keyword>
<feature type="transmembrane region" description="Helical" evidence="1">
    <location>
        <begin position="75"/>
        <end position="96"/>
    </location>
</feature>
<dbReference type="PANTHER" id="PTHR11161:SF0">
    <property type="entry name" value="O-ACYLTRANSFERASE LIKE PROTEIN"/>
    <property type="match status" value="1"/>
</dbReference>
<dbReference type="Proteomes" id="UP000288716">
    <property type="component" value="Unassembled WGS sequence"/>
</dbReference>
<dbReference type="OrthoDB" id="6411378at2759"/>
<dbReference type="AlphaFoldDB" id="A0A443S9Y2"/>
<proteinExistence type="predicted"/>
<dbReference type="PANTHER" id="PTHR11161">
    <property type="entry name" value="O-ACYLTRANSFERASE"/>
    <property type="match status" value="1"/>
</dbReference>
<feature type="transmembrane region" description="Helical" evidence="1">
    <location>
        <begin position="293"/>
        <end position="311"/>
    </location>
</feature>
<accession>A0A443S9Y2</accession>
<feature type="transmembrane region" description="Helical" evidence="1">
    <location>
        <begin position="332"/>
        <end position="353"/>
    </location>
</feature>
<dbReference type="VEuPathDB" id="VectorBase:LDEU007674"/>
<sequence length="434" mass="49164">MTSSDLWPMKDVALSTGAQLMTKSALQFESLIIITGFCMGYYNEGNGAWKAFKLVVHIKTDINANLKQIIKCHRIMPIVMVATGMLILLPLTKNIIQAGPVWTDYVAQPSEACQKYGYLNLFFVQNFSPPDQMCLQQTWLFCVELQLALVFIPVMSILSRFRVISWVLLGIIATIGFIINVVTVNNYELPPTLMWTLPDPEDRNYYYHKHFFMPWAHLSAWTIGVAMGHYCHNRNNNDELRFPKSHNVSYSKCTRILGCVVAAFVMLGLILLWPSWVLGNIPSPLSSGFYDGFSKILWAMCTAFLLYVFSVKVEEEKQSLVTRFLSSKFCIIMGRLTLVAFVVHPIVQIVFLGTQQTQVFSSYLVAGYALIGNTVFTYILSFILAVLFELPSSSLLTARQPSYSVLEENKNININASNIPTLRNGDIEMTKERF</sequence>
<dbReference type="InterPro" id="IPR052728">
    <property type="entry name" value="O2_lipid_transport_reg"/>
</dbReference>
<evidence type="ECO:0000313" key="2">
    <source>
        <dbReference type="EMBL" id="RWS24366.1"/>
    </source>
</evidence>
<evidence type="ECO:0000313" key="3">
    <source>
        <dbReference type="Proteomes" id="UP000288716"/>
    </source>
</evidence>
<feature type="transmembrane region" description="Helical" evidence="1">
    <location>
        <begin position="365"/>
        <end position="390"/>
    </location>
</feature>
<reference evidence="2 3" key="1">
    <citation type="journal article" date="2018" name="Gigascience">
        <title>Genomes of trombidid mites reveal novel predicted allergens and laterally-transferred genes associated with secondary metabolism.</title>
        <authorList>
            <person name="Dong X."/>
            <person name="Chaisiri K."/>
            <person name="Xia D."/>
            <person name="Armstrong S.D."/>
            <person name="Fang Y."/>
            <person name="Donnelly M.J."/>
            <person name="Kadowaki T."/>
            <person name="McGarry J.W."/>
            <person name="Darby A.C."/>
            <person name="Makepeace B.L."/>
        </authorList>
    </citation>
    <scope>NUCLEOTIDE SEQUENCE [LARGE SCALE GENOMIC DNA]</scope>
    <source>
        <strain evidence="2">UoL-UT</strain>
    </source>
</reference>
<keyword evidence="1" id="KW-0472">Membrane</keyword>
<feature type="transmembrane region" description="Helical" evidence="1">
    <location>
        <begin position="212"/>
        <end position="232"/>
    </location>
</feature>
<dbReference type="EMBL" id="NCKV01004970">
    <property type="protein sequence ID" value="RWS24366.1"/>
    <property type="molecule type" value="Genomic_DNA"/>
</dbReference>
<gene>
    <name evidence="2" type="ORF">B4U80_00841</name>
</gene>
<feature type="transmembrane region" description="Helical" evidence="1">
    <location>
        <begin position="163"/>
        <end position="184"/>
    </location>
</feature>
<keyword evidence="1" id="KW-1133">Transmembrane helix</keyword>
<feature type="transmembrane region" description="Helical" evidence="1">
    <location>
        <begin position="138"/>
        <end position="158"/>
    </location>
</feature>
<protein>
    <submittedName>
        <fullName evidence="2">Nose resistant to fluoxetine protein 6-like protein</fullName>
    </submittedName>
</protein>
<dbReference type="STRING" id="299467.A0A443S9Y2"/>
<evidence type="ECO:0000256" key="1">
    <source>
        <dbReference type="SAM" id="Phobius"/>
    </source>
</evidence>